<accession>A0A2G1VXB0</accession>
<reference evidence="1 2" key="1">
    <citation type="submission" date="2017-06" db="EMBL/GenBank/DDBJ databases">
        <title>Description of Rhodopirellula bahusiensis sp. nov.</title>
        <authorList>
            <person name="Kizina J."/>
            <person name="Harder J."/>
        </authorList>
    </citation>
    <scope>NUCLEOTIDE SEQUENCE [LARGE SCALE GENOMIC DNA]</scope>
    <source>
        <strain evidence="1 2">SWK21</strain>
    </source>
</reference>
<dbReference type="Proteomes" id="UP000225740">
    <property type="component" value="Unassembled WGS sequence"/>
</dbReference>
<dbReference type="AlphaFoldDB" id="A0A2G1VXB0"/>
<sequence>MLIDGPLECLSHSNHEKEISEPIFSSIYEHVPAIAAKLVERLPSLLDATDEKGRTPLKLCEESTLLKEMIPFVEKTHAAKVLRQQTVKGFSKQDLERL</sequence>
<organism evidence="1 2">
    <name type="scientific">Rhodopirellula bahusiensis</name>
    <dbReference type="NCBI Taxonomy" id="2014065"/>
    <lineage>
        <taxon>Bacteria</taxon>
        <taxon>Pseudomonadati</taxon>
        <taxon>Planctomycetota</taxon>
        <taxon>Planctomycetia</taxon>
        <taxon>Pirellulales</taxon>
        <taxon>Pirellulaceae</taxon>
        <taxon>Rhodopirellula</taxon>
    </lineage>
</organism>
<protein>
    <submittedName>
        <fullName evidence="1">Uncharacterized protein</fullName>
    </submittedName>
</protein>
<dbReference type="EMBL" id="NIZW01000061">
    <property type="protein sequence ID" value="PHQ31371.1"/>
    <property type="molecule type" value="Genomic_DNA"/>
</dbReference>
<gene>
    <name evidence="1" type="ORF">CEE69_31475</name>
</gene>
<evidence type="ECO:0000313" key="1">
    <source>
        <dbReference type="EMBL" id="PHQ31371.1"/>
    </source>
</evidence>
<evidence type="ECO:0000313" key="2">
    <source>
        <dbReference type="Proteomes" id="UP000225740"/>
    </source>
</evidence>
<comment type="caution">
    <text evidence="1">The sequence shown here is derived from an EMBL/GenBank/DDBJ whole genome shotgun (WGS) entry which is preliminary data.</text>
</comment>
<keyword evidence="2" id="KW-1185">Reference proteome</keyword>
<proteinExistence type="predicted"/>
<name>A0A2G1VXB0_9BACT</name>